<gene>
    <name evidence="9" type="ORF">NE675_09970</name>
</gene>
<proteinExistence type="inferred from homology"/>
<dbReference type="InterPro" id="IPR000620">
    <property type="entry name" value="EamA_dom"/>
</dbReference>
<evidence type="ECO:0000256" key="7">
    <source>
        <dbReference type="SAM" id="Phobius"/>
    </source>
</evidence>
<accession>A0ABT1STY4</accession>
<evidence type="ECO:0000256" key="5">
    <source>
        <dbReference type="ARBA" id="ARBA00022989"/>
    </source>
</evidence>
<evidence type="ECO:0000256" key="1">
    <source>
        <dbReference type="ARBA" id="ARBA00004651"/>
    </source>
</evidence>
<evidence type="ECO:0000256" key="2">
    <source>
        <dbReference type="ARBA" id="ARBA00007362"/>
    </source>
</evidence>
<feature type="transmembrane region" description="Helical" evidence="7">
    <location>
        <begin position="237"/>
        <end position="256"/>
    </location>
</feature>
<sequence>MKQGTAELLLLTVIVSRSISYVLSKIGLNGMPPLELLSIRFFLTTVILLILFHKRLPQITPALFKSAGLLGTLLFGCMACELISLTTVASSTVAFLENTSVVWVLLLMAVLNRQWPGKQVLLATTLLFIGIACLTLQGASFSLAPGEIICLTGALFYTVWICLTARLAREHDPLLLGILQMGFLAIYSTMASLLFEVPVIPTDTTTWSAIITLVLICSVFGFTFQPVAQKYTSAEKAGLFTALNPLIASVLGAFFLNEMFTTTQLIGAIFIITGIIIVQLPDKVLCKLHSYQN</sequence>
<feature type="transmembrane region" description="Helical" evidence="7">
    <location>
        <begin position="143"/>
        <end position="163"/>
    </location>
</feature>
<feature type="domain" description="EamA" evidence="8">
    <location>
        <begin position="6"/>
        <end position="135"/>
    </location>
</feature>
<dbReference type="Pfam" id="PF00892">
    <property type="entry name" value="EamA"/>
    <property type="match status" value="2"/>
</dbReference>
<dbReference type="SUPFAM" id="SSF103481">
    <property type="entry name" value="Multidrug resistance efflux transporter EmrE"/>
    <property type="match status" value="2"/>
</dbReference>
<feature type="transmembrane region" description="Helical" evidence="7">
    <location>
        <begin position="262"/>
        <end position="280"/>
    </location>
</feature>
<evidence type="ECO:0000256" key="6">
    <source>
        <dbReference type="ARBA" id="ARBA00023136"/>
    </source>
</evidence>
<dbReference type="RefSeq" id="WP_062411957.1">
    <property type="nucleotide sequence ID" value="NZ_JAJCIO010000022.1"/>
</dbReference>
<name>A0ABT1STY4_9FIRM</name>
<evidence type="ECO:0000256" key="3">
    <source>
        <dbReference type="ARBA" id="ARBA00022475"/>
    </source>
</evidence>
<dbReference type="InterPro" id="IPR037185">
    <property type="entry name" value="EmrE-like"/>
</dbReference>
<feature type="domain" description="EamA" evidence="8">
    <location>
        <begin position="145"/>
        <end position="278"/>
    </location>
</feature>
<keyword evidence="5 7" id="KW-1133">Transmembrane helix</keyword>
<protein>
    <submittedName>
        <fullName evidence="9">DMT family transporter</fullName>
    </submittedName>
</protein>
<dbReference type="Gene3D" id="1.10.3730.20">
    <property type="match status" value="1"/>
</dbReference>
<feature type="transmembrane region" description="Helical" evidence="7">
    <location>
        <begin position="175"/>
        <end position="195"/>
    </location>
</feature>
<evidence type="ECO:0000313" key="9">
    <source>
        <dbReference type="EMBL" id="MCQ5343343.1"/>
    </source>
</evidence>
<comment type="subcellular location">
    <subcellularLocation>
        <location evidence="1">Cell membrane</location>
        <topology evidence="1">Multi-pass membrane protein</topology>
    </subcellularLocation>
</comment>
<keyword evidence="4 7" id="KW-0812">Transmembrane</keyword>
<feature type="transmembrane region" description="Helical" evidence="7">
    <location>
        <begin position="120"/>
        <end position="137"/>
    </location>
</feature>
<reference evidence="9 10" key="1">
    <citation type="submission" date="2022-06" db="EMBL/GenBank/DDBJ databases">
        <title>Isolation of gut microbiota from human fecal samples.</title>
        <authorList>
            <person name="Pamer E.G."/>
            <person name="Barat B."/>
            <person name="Waligurski E."/>
            <person name="Medina S."/>
            <person name="Paddock L."/>
            <person name="Mostad J."/>
        </authorList>
    </citation>
    <scope>NUCLEOTIDE SEQUENCE [LARGE SCALE GENOMIC DNA]</scope>
    <source>
        <strain evidence="9 10">DFI.1.1</strain>
    </source>
</reference>
<evidence type="ECO:0000313" key="10">
    <source>
        <dbReference type="Proteomes" id="UP001206692"/>
    </source>
</evidence>
<feature type="transmembrane region" description="Helical" evidence="7">
    <location>
        <begin position="91"/>
        <end position="111"/>
    </location>
</feature>
<comment type="similarity">
    <text evidence="2">Belongs to the EamA transporter family.</text>
</comment>
<feature type="transmembrane region" description="Helical" evidence="7">
    <location>
        <begin position="64"/>
        <end position="85"/>
    </location>
</feature>
<dbReference type="PANTHER" id="PTHR42920:SF5">
    <property type="entry name" value="EAMA DOMAIN-CONTAINING PROTEIN"/>
    <property type="match status" value="1"/>
</dbReference>
<keyword evidence="6 7" id="KW-0472">Membrane</keyword>
<evidence type="ECO:0000256" key="4">
    <source>
        <dbReference type="ARBA" id="ARBA00022692"/>
    </source>
</evidence>
<evidence type="ECO:0000259" key="8">
    <source>
        <dbReference type="Pfam" id="PF00892"/>
    </source>
</evidence>
<dbReference type="Proteomes" id="UP001206692">
    <property type="component" value="Unassembled WGS sequence"/>
</dbReference>
<feature type="transmembrane region" description="Helical" evidence="7">
    <location>
        <begin position="34"/>
        <end position="52"/>
    </location>
</feature>
<feature type="transmembrane region" description="Helical" evidence="7">
    <location>
        <begin position="207"/>
        <end position="225"/>
    </location>
</feature>
<organism evidence="9 10">
    <name type="scientific">Megasphaera massiliensis</name>
    <dbReference type="NCBI Taxonomy" id="1232428"/>
    <lineage>
        <taxon>Bacteria</taxon>
        <taxon>Bacillati</taxon>
        <taxon>Bacillota</taxon>
        <taxon>Negativicutes</taxon>
        <taxon>Veillonellales</taxon>
        <taxon>Veillonellaceae</taxon>
        <taxon>Megasphaera</taxon>
    </lineage>
</organism>
<dbReference type="InterPro" id="IPR051258">
    <property type="entry name" value="Diverse_Substrate_Transporter"/>
</dbReference>
<comment type="caution">
    <text evidence="9">The sequence shown here is derived from an EMBL/GenBank/DDBJ whole genome shotgun (WGS) entry which is preliminary data.</text>
</comment>
<keyword evidence="3" id="KW-1003">Cell membrane</keyword>
<keyword evidence="10" id="KW-1185">Reference proteome</keyword>
<dbReference type="EMBL" id="JANGEW010000020">
    <property type="protein sequence ID" value="MCQ5343343.1"/>
    <property type="molecule type" value="Genomic_DNA"/>
</dbReference>
<dbReference type="PANTHER" id="PTHR42920">
    <property type="entry name" value="OS03G0707200 PROTEIN-RELATED"/>
    <property type="match status" value="1"/>
</dbReference>